<dbReference type="PANTHER" id="PTHR22573:SF2">
    <property type="entry name" value="PHOSPHOGLUCOMUTASE"/>
    <property type="match status" value="1"/>
</dbReference>
<keyword evidence="2" id="KW-0460">Magnesium</keyword>
<keyword evidence="3" id="KW-0413">Isomerase</keyword>
<dbReference type="GO" id="GO:0005829">
    <property type="term" value="C:cytosol"/>
    <property type="evidence" value="ECO:0000318"/>
    <property type="project" value="GO_Central"/>
</dbReference>
<reference evidence="5" key="1">
    <citation type="journal article" date="2008" name="Nat. Genet.">
        <title>The Pristionchus pacificus genome provides a unique perspective on nematode lifestyle and parasitism.</title>
        <authorList>
            <person name="Dieterich C."/>
            <person name="Clifton S.W."/>
            <person name="Schuster L.N."/>
            <person name="Chinwalla A."/>
            <person name="Delehaunty K."/>
            <person name="Dinkelacker I."/>
            <person name="Fulton L."/>
            <person name="Fulton R."/>
            <person name="Godfrey J."/>
            <person name="Minx P."/>
            <person name="Mitreva M."/>
            <person name="Roeseler W."/>
            <person name="Tian H."/>
            <person name="Witte H."/>
            <person name="Yang S.P."/>
            <person name="Wilson R.K."/>
            <person name="Sommer R.J."/>
        </authorList>
    </citation>
    <scope>NUCLEOTIDE SEQUENCE [LARGE SCALE GENOMIC DNA]</scope>
    <source>
        <strain evidence="5">PS312</strain>
    </source>
</reference>
<dbReference type="GO" id="GO:0046872">
    <property type="term" value="F:metal ion binding"/>
    <property type="evidence" value="ECO:0007669"/>
    <property type="project" value="UniProtKB-KW"/>
</dbReference>
<dbReference type="PANTHER" id="PTHR22573">
    <property type="entry name" value="PHOSPHOHEXOMUTASE FAMILY MEMBER"/>
    <property type="match status" value="1"/>
</dbReference>
<evidence type="ECO:0000256" key="1">
    <source>
        <dbReference type="ARBA" id="ARBA00022723"/>
    </source>
</evidence>
<gene>
    <name evidence="4" type="primary">WBGene00274675</name>
</gene>
<protein>
    <submittedName>
        <fullName evidence="4">Uncharacterized protein</fullName>
    </submittedName>
</protein>
<name>A0A2A6CWC8_PRIPA</name>
<evidence type="ECO:0000256" key="3">
    <source>
        <dbReference type="ARBA" id="ARBA00023235"/>
    </source>
</evidence>
<dbReference type="Pfam" id="PF02879">
    <property type="entry name" value="PGM_PMM_II"/>
    <property type="match status" value="1"/>
</dbReference>
<evidence type="ECO:0000313" key="4">
    <source>
        <dbReference type="EnsemblMetazoa" id="PPA36306.1"/>
    </source>
</evidence>
<sequence>MPATLNLGQNDHVITIDYKLQSSDYKLQTCIPVLFTVVENSLSRRSSRFVTASVTIRHGIVRIVTQSVTIVTPRHIQWDKGDGSSRRPKGDFGIKFNCENGGPVPDHVTDAIHKITTEISSYSICRDINVDTGIIGHHEFDVDGMGKYIVDVIDSVEDYVELMKTIFDFPTLRILIDSMHGATGPYVSTIFNDLLGCVGTDLLRTVPKPDFGGCYPDPNLTYAKDLVDRMRVGEVDMGAAFDGDGDRNMILGKSAFFVCPSDSLAVIANYIDCIPYFKNINVAGFARSMPTAAAVDLVAKKKRIEGI</sequence>
<organism evidence="4 5">
    <name type="scientific">Pristionchus pacificus</name>
    <name type="common">Parasitic nematode worm</name>
    <dbReference type="NCBI Taxonomy" id="54126"/>
    <lineage>
        <taxon>Eukaryota</taxon>
        <taxon>Metazoa</taxon>
        <taxon>Ecdysozoa</taxon>
        <taxon>Nematoda</taxon>
        <taxon>Chromadorea</taxon>
        <taxon>Rhabditida</taxon>
        <taxon>Rhabditina</taxon>
        <taxon>Diplogasteromorpha</taxon>
        <taxon>Diplogasteroidea</taxon>
        <taxon>Neodiplogasteridae</taxon>
        <taxon>Pristionchus</taxon>
    </lineage>
</organism>
<accession>A0A2A6CWC8</accession>
<dbReference type="GO" id="GO:0005975">
    <property type="term" value="P:carbohydrate metabolic process"/>
    <property type="evidence" value="ECO:0000318"/>
    <property type="project" value="GO_Central"/>
</dbReference>
<evidence type="ECO:0000256" key="2">
    <source>
        <dbReference type="ARBA" id="ARBA00022842"/>
    </source>
</evidence>
<dbReference type="Gene3D" id="3.40.120.10">
    <property type="entry name" value="Alpha-D-Glucose-1,6-Bisphosphate, subunit A, domain 3"/>
    <property type="match status" value="3"/>
</dbReference>
<proteinExistence type="predicted"/>
<dbReference type="GO" id="GO:0004614">
    <property type="term" value="F:phosphoglucomutase activity"/>
    <property type="evidence" value="ECO:0000318"/>
    <property type="project" value="GO_Central"/>
</dbReference>
<keyword evidence="1" id="KW-0479">Metal-binding</keyword>
<dbReference type="FunFam" id="3.40.120.10:FF:000031">
    <property type="entry name" value="Phosphoglucomutase-like 5"/>
    <property type="match status" value="1"/>
</dbReference>
<accession>A0A8R1YTW7</accession>
<dbReference type="InterPro" id="IPR005841">
    <property type="entry name" value="Alpha-D-phosphohexomutase_SF"/>
</dbReference>
<dbReference type="AlphaFoldDB" id="A0A2A6CWC8"/>
<dbReference type="SUPFAM" id="SSF53738">
    <property type="entry name" value="Phosphoglucomutase, first 3 domains"/>
    <property type="match status" value="2"/>
</dbReference>
<dbReference type="OrthoDB" id="2291at2759"/>
<reference evidence="4" key="2">
    <citation type="submission" date="2022-06" db="UniProtKB">
        <authorList>
            <consortium name="EnsemblMetazoa"/>
        </authorList>
    </citation>
    <scope>IDENTIFICATION</scope>
    <source>
        <strain evidence="4">PS312</strain>
    </source>
</reference>
<dbReference type="Proteomes" id="UP000005239">
    <property type="component" value="Unassembled WGS sequence"/>
</dbReference>
<keyword evidence="5" id="KW-1185">Reference proteome</keyword>
<dbReference type="PRINTS" id="PR00509">
    <property type="entry name" value="PGMPMM"/>
</dbReference>
<dbReference type="InterPro" id="IPR005845">
    <property type="entry name" value="A-D-PHexomutase_a/b/a-II"/>
</dbReference>
<dbReference type="EnsemblMetazoa" id="PPA36306.1">
    <property type="protein sequence ID" value="PPA36306.1"/>
    <property type="gene ID" value="WBGene00274675"/>
</dbReference>
<dbReference type="InterPro" id="IPR016055">
    <property type="entry name" value="A-D-PHexomutase_a/b/a-I/II/III"/>
</dbReference>
<evidence type="ECO:0000313" key="5">
    <source>
        <dbReference type="Proteomes" id="UP000005239"/>
    </source>
</evidence>
<dbReference type="InterPro" id="IPR045244">
    <property type="entry name" value="PGM"/>
</dbReference>